<dbReference type="KEGG" id="plei:Q9312_07640"/>
<keyword evidence="2" id="KW-0012">Acyltransferase</keyword>
<dbReference type="InterPro" id="IPR000182">
    <property type="entry name" value="GNAT_dom"/>
</dbReference>
<dbReference type="Pfam" id="PF00583">
    <property type="entry name" value="Acetyltransf_1"/>
    <property type="match status" value="1"/>
</dbReference>
<dbReference type="GO" id="GO:0016747">
    <property type="term" value="F:acyltransferase activity, transferring groups other than amino-acyl groups"/>
    <property type="evidence" value="ECO:0007669"/>
    <property type="project" value="InterPro"/>
</dbReference>
<dbReference type="RefSeq" id="WP_309204003.1">
    <property type="nucleotide sequence ID" value="NZ_CP133548.1"/>
</dbReference>
<dbReference type="EC" id="2.3.1.-" evidence="2"/>
<organism evidence="2 3">
    <name type="scientific">Pleionea litopenaei</name>
    <dbReference type="NCBI Taxonomy" id="3070815"/>
    <lineage>
        <taxon>Bacteria</taxon>
        <taxon>Pseudomonadati</taxon>
        <taxon>Pseudomonadota</taxon>
        <taxon>Gammaproteobacteria</taxon>
        <taxon>Oceanospirillales</taxon>
        <taxon>Pleioneaceae</taxon>
        <taxon>Pleionea</taxon>
    </lineage>
</organism>
<reference evidence="2 3" key="1">
    <citation type="submission" date="2023-08" db="EMBL/GenBank/DDBJ databases">
        <title>Pleionea litopenaei sp. nov., isolated from stomach of juvenile Litopenaeus vannamei.</title>
        <authorList>
            <person name="Rho A.M."/>
            <person name="Hwang C.Y."/>
        </authorList>
    </citation>
    <scope>NUCLEOTIDE SEQUENCE [LARGE SCALE GENOMIC DNA]</scope>
    <source>
        <strain evidence="2 3">HL-JVS1</strain>
    </source>
</reference>
<dbReference type="EMBL" id="CP133548">
    <property type="protein sequence ID" value="WMS88780.1"/>
    <property type="molecule type" value="Genomic_DNA"/>
</dbReference>
<keyword evidence="2" id="KW-0808">Transferase</keyword>
<evidence type="ECO:0000313" key="3">
    <source>
        <dbReference type="Proteomes" id="UP001239782"/>
    </source>
</evidence>
<dbReference type="Gene3D" id="3.40.630.30">
    <property type="match status" value="1"/>
</dbReference>
<dbReference type="CDD" id="cd04301">
    <property type="entry name" value="NAT_SF"/>
    <property type="match status" value="1"/>
</dbReference>
<dbReference type="InterPro" id="IPR016181">
    <property type="entry name" value="Acyl_CoA_acyltransferase"/>
</dbReference>
<evidence type="ECO:0000313" key="2">
    <source>
        <dbReference type="EMBL" id="WMS88780.1"/>
    </source>
</evidence>
<sequence length="167" mass="19113">MELILPANQYRDSYIDYIDELGREERYPFPMDFDYSDFEKMLAKINDFSKGVNLPSGFVQSSTFWLVDSGALVGVTNIRHRLNKEIEHCGGHIGLSIRPSYRGKGLGNKLMHLSIEKLWQLGVDTIHIHCYKDNMSSARAIISNGGQLISELPLEYKVVQRYLVTRT</sequence>
<accession>A0AA51X944</accession>
<proteinExistence type="predicted"/>
<feature type="domain" description="N-acetyltransferase" evidence="1">
    <location>
        <begin position="2"/>
        <end position="167"/>
    </location>
</feature>
<protein>
    <submittedName>
        <fullName evidence="2">GNAT family N-acetyltransferase</fullName>
        <ecNumber evidence="2">2.3.1.-</ecNumber>
    </submittedName>
</protein>
<dbReference type="PANTHER" id="PTHR39173:SF1">
    <property type="entry name" value="ACETYLTRANSFERASE"/>
    <property type="match status" value="1"/>
</dbReference>
<dbReference type="PROSITE" id="PS51186">
    <property type="entry name" value="GNAT"/>
    <property type="match status" value="1"/>
</dbReference>
<dbReference type="PANTHER" id="PTHR39173">
    <property type="entry name" value="ACETYLTRANSFERASE"/>
    <property type="match status" value="1"/>
</dbReference>
<gene>
    <name evidence="2" type="ORF">Q9312_07640</name>
</gene>
<keyword evidence="3" id="KW-1185">Reference proteome</keyword>
<evidence type="ECO:0000259" key="1">
    <source>
        <dbReference type="PROSITE" id="PS51186"/>
    </source>
</evidence>
<dbReference type="AlphaFoldDB" id="A0AA51X944"/>
<dbReference type="Proteomes" id="UP001239782">
    <property type="component" value="Chromosome"/>
</dbReference>
<name>A0AA51X944_9GAMM</name>
<dbReference type="SUPFAM" id="SSF55729">
    <property type="entry name" value="Acyl-CoA N-acyltransferases (Nat)"/>
    <property type="match status" value="1"/>
</dbReference>